<dbReference type="GO" id="GO:0009986">
    <property type="term" value="C:cell surface"/>
    <property type="evidence" value="ECO:0007669"/>
    <property type="project" value="UniProtKB-SubCell"/>
</dbReference>
<dbReference type="NCBIfam" id="TIGR02532">
    <property type="entry name" value="IV_pilin_GFxxxE"/>
    <property type="match status" value="1"/>
</dbReference>
<dbReference type="InterPro" id="IPR045584">
    <property type="entry name" value="Pilin-like"/>
</dbReference>
<dbReference type="InterPro" id="IPR012902">
    <property type="entry name" value="N_methyl_site"/>
</dbReference>
<dbReference type="AlphaFoldDB" id="A0A8J3AJ68"/>
<dbReference type="InterPro" id="IPR016785">
    <property type="entry name" value="ComGD"/>
</dbReference>
<proteinExistence type="predicted"/>
<evidence type="ECO:0000256" key="1">
    <source>
        <dbReference type="ARBA" id="ARBA00004241"/>
    </source>
</evidence>
<keyword evidence="3" id="KW-1133">Transmembrane helix</keyword>
<keyword evidence="5" id="KW-1185">Reference proteome</keyword>
<evidence type="ECO:0000313" key="4">
    <source>
        <dbReference type="EMBL" id="GGI11222.1"/>
    </source>
</evidence>
<accession>A0A8J3AJ68</accession>
<gene>
    <name evidence="4" type="primary">comGD</name>
    <name evidence="4" type="ORF">GCM10007380_06750</name>
</gene>
<comment type="subcellular location">
    <subcellularLocation>
        <location evidence="1">Cell surface</location>
    </subcellularLocation>
</comment>
<reference evidence="5" key="1">
    <citation type="journal article" date="2019" name="Int. J. Syst. Evol. Microbiol.">
        <title>The Global Catalogue of Microorganisms (GCM) 10K type strain sequencing project: providing services to taxonomists for standard genome sequencing and annotation.</title>
        <authorList>
            <consortium name="The Broad Institute Genomics Platform"/>
            <consortium name="The Broad Institute Genome Sequencing Center for Infectious Disease"/>
            <person name="Wu L."/>
            <person name="Ma J."/>
        </authorList>
    </citation>
    <scope>NUCLEOTIDE SEQUENCE [LARGE SCALE GENOMIC DNA]</scope>
    <source>
        <strain evidence="5">CGMCC 1.14993</strain>
    </source>
</reference>
<feature type="transmembrane region" description="Helical" evidence="3">
    <location>
        <begin position="20"/>
        <end position="42"/>
    </location>
</feature>
<dbReference type="OrthoDB" id="1653576at2"/>
<dbReference type="RefSeq" id="WP_087998936.1">
    <property type="nucleotide sequence ID" value="NZ_BMHB01000001.1"/>
</dbReference>
<dbReference type="NCBIfam" id="NF040982">
    <property type="entry name" value="ComGD"/>
    <property type="match status" value="1"/>
</dbReference>
<protein>
    <submittedName>
        <fullName evidence="4">ComG operon protein 4</fullName>
    </submittedName>
</protein>
<evidence type="ECO:0000256" key="2">
    <source>
        <dbReference type="ARBA" id="ARBA00023287"/>
    </source>
</evidence>
<keyword evidence="3" id="KW-0472">Membrane</keyword>
<name>A0A8J3AJ68_9BACI</name>
<dbReference type="PIRSF" id="PIRSF021292">
    <property type="entry name" value="Competence_ComGD"/>
    <property type="match status" value="1"/>
</dbReference>
<evidence type="ECO:0000313" key="5">
    <source>
        <dbReference type="Proteomes" id="UP000626244"/>
    </source>
</evidence>
<dbReference type="SUPFAM" id="SSF54523">
    <property type="entry name" value="Pili subunits"/>
    <property type="match status" value="1"/>
</dbReference>
<sequence>MKKILALYLYLKNFQKNSDGFTLVELLVVLSIIMLLMVFPIIQVKKIEEEQKIILFLQMLQNDIFLAQRNAAVHQLPTRIIFSNGSYIIEDNLLNPPILKRTFDSELIITYLSLKAPLRFNLDGNISTSGTISITYKNSKYIVTFYLGSGRFTYVKK</sequence>
<dbReference type="GO" id="GO:0030420">
    <property type="term" value="P:establishment of competence for transformation"/>
    <property type="evidence" value="ECO:0007669"/>
    <property type="project" value="UniProtKB-KW"/>
</dbReference>
<dbReference type="EMBL" id="BMHB01000001">
    <property type="protein sequence ID" value="GGI11222.1"/>
    <property type="molecule type" value="Genomic_DNA"/>
</dbReference>
<comment type="caution">
    <text evidence="4">The sequence shown here is derived from an EMBL/GenBank/DDBJ whole genome shotgun (WGS) entry which is preliminary data.</text>
</comment>
<dbReference type="Pfam" id="PF07963">
    <property type="entry name" value="N_methyl"/>
    <property type="match status" value="1"/>
</dbReference>
<organism evidence="4 5">
    <name type="scientific">Gottfriedia solisilvae</name>
    <dbReference type="NCBI Taxonomy" id="1516104"/>
    <lineage>
        <taxon>Bacteria</taxon>
        <taxon>Bacillati</taxon>
        <taxon>Bacillota</taxon>
        <taxon>Bacilli</taxon>
        <taxon>Bacillales</taxon>
        <taxon>Bacillaceae</taxon>
        <taxon>Gottfriedia</taxon>
    </lineage>
</organism>
<evidence type="ECO:0000256" key="3">
    <source>
        <dbReference type="SAM" id="Phobius"/>
    </source>
</evidence>
<keyword evidence="3" id="KW-0812">Transmembrane</keyword>
<dbReference type="Proteomes" id="UP000626244">
    <property type="component" value="Unassembled WGS sequence"/>
</dbReference>
<keyword evidence="2" id="KW-0178">Competence</keyword>